<evidence type="ECO:0000313" key="2">
    <source>
        <dbReference type="Proteomes" id="UP001321763"/>
    </source>
</evidence>
<dbReference type="RefSeq" id="WP_317725149.1">
    <property type="nucleotide sequence ID" value="NZ_AP026820.1"/>
</dbReference>
<sequence length="90" mass="10720">MYLQILEYNSKGQLGNKHNVICEKECSIEEIAFIEKSIKDYTFMNNIENQDYYYYRNSYLSRIEDAEGFIEPCYLIVVESMKNGDVSEYK</sequence>
<gene>
    <name evidence="1" type="ORF">K234311028_p20380</name>
</gene>
<name>A0ABC8EGJ2_CLOTA</name>
<evidence type="ECO:0000313" key="1">
    <source>
        <dbReference type="EMBL" id="BDR82555.1"/>
    </source>
</evidence>
<geneLocation type="plasmid" evidence="1 2">
    <name>pKHSU-234311-028-2</name>
</geneLocation>
<proteinExistence type="predicted"/>
<dbReference type="AlphaFoldDB" id="A0ABC8EGJ2"/>
<keyword evidence="1" id="KW-0614">Plasmid</keyword>
<dbReference type="EMBL" id="AP026820">
    <property type="protein sequence ID" value="BDR82555.1"/>
    <property type="molecule type" value="Genomic_DNA"/>
</dbReference>
<protein>
    <submittedName>
        <fullName evidence="1">Uncharacterized protein</fullName>
    </submittedName>
</protein>
<dbReference type="Proteomes" id="UP001321763">
    <property type="component" value="Plasmid pKHSU-234311-028-2"/>
</dbReference>
<reference evidence="1 2" key="1">
    <citation type="submission" date="2022-09" db="EMBL/GenBank/DDBJ databases">
        <title>complete genome sequences of Clostridium tetani str. KHSU-234311-028 isolated from soil.</title>
        <authorList>
            <person name="Sekizuka T."/>
            <person name="Shitada C."/>
            <person name="Takahashi M."/>
            <person name="Kuroda M."/>
        </authorList>
    </citation>
    <scope>NUCLEOTIDE SEQUENCE [LARGE SCALE GENOMIC DNA]</scope>
    <source>
        <strain evidence="1 2">KHSU-234311-028</strain>
        <plasmid evidence="1 2">pKHSU-234311-028-2</plasmid>
    </source>
</reference>
<accession>A0ABC8EGJ2</accession>
<organism evidence="1 2">
    <name type="scientific">Clostridium tetani</name>
    <dbReference type="NCBI Taxonomy" id="1513"/>
    <lineage>
        <taxon>Bacteria</taxon>
        <taxon>Bacillati</taxon>
        <taxon>Bacillota</taxon>
        <taxon>Clostridia</taxon>
        <taxon>Eubacteriales</taxon>
        <taxon>Clostridiaceae</taxon>
        <taxon>Clostridium</taxon>
    </lineage>
</organism>